<evidence type="ECO:0000256" key="8">
    <source>
        <dbReference type="ARBA" id="ARBA00054599"/>
    </source>
</evidence>
<dbReference type="UniPathway" id="UPA00245"/>
<dbReference type="InterPro" id="IPR002161">
    <property type="entry name" value="PdxT/SNO"/>
</dbReference>
<dbReference type="EC" id="4.3.3.6" evidence="10"/>
<dbReference type="PROSITE" id="PS51130">
    <property type="entry name" value="PDXT_SNO_2"/>
    <property type="match status" value="1"/>
</dbReference>
<comment type="catalytic activity">
    <reaction evidence="6 10">
        <text>aldehydo-D-ribose 5-phosphate + D-glyceraldehyde 3-phosphate + L-glutamine = pyridoxal 5'-phosphate + L-glutamate + phosphate + 3 H2O + H(+)</text>
        <dbReference type="Rhea" id="RHEA:31507"/>
        <dbReference type="ChEBI" id="CHEBI:15377"/>
        <dbReference type="ChEBI" id="CHEBI:15378"/>
        <dbReference type="ChEBI" id="CHEBI:29985"/>
        <dbReference type="ChEBI" id="CHEBI:43474"/>
        <dbReference type="ChEBI" id="CHEBI:58273"/>
        <dbReference type="ChEBI" id="CHEBI:58359"/>
        <dbReference type="ChEBI" id="CHEBI:59776"/>
        <dbReference type="ChEBI" id="CHEBI:597326"/>
        <dbReference type="EC" id="4.3.3.6"/>
    </reaction>
</comment>
<dbReference type="PROSITE" id="PS51273">
    <property type="entry name" value="GATASE_TYPE_1"/>
    <property type="match status" value="1"/>
</dbReference>
<keyword evidence="14" id="KW-1185">Reference proteome</keyword>
<evidence type="ECO:0000256" key="6">
    <source>
        <dbReference type="ARBA" id="ARBA00047992"/>
    </source>
</evidence>
<dbReference type="InterPro" id="IPR021196">
    <property type="entry name" value="PdxT/SNO_CS"/>
</dbReference>
<dbReference type="GO" id="GO:0004359">
    <property type="term" value="F:glutaminase activity"/>
    <property type="evidence" value="ECO:0007669"/>
    <property type="project" value="UniProtKB-UniRule"/>
</dbReference>
<evidence type="ECO:0000256" key="3">
    <source>
        <dbReference type="ARBA" id="ARBA00022898"/>
    </source>
</evidence>
<dbReference type="Pfam" id="PF01174">
    <property type="entry name" value="SNO"/>
    <property type="match status" value="1"/>
</dbReference>
<dbReference type="InterPro" id="IPR029062">
    <property type="entry name" value="Class_I_gatase-like"/>
</dbReference>
<dbReference type="HAMAP" id="MF_01615">
    <property type="entry name" value="PdxT"/>
    <property type="match status" value="1"/>
</dbReference>
<evidence type="ECO:0000313" key="13">
    <source>
        <dbReference type="EMBL" id="SFG97448.1"/>
    </source>
</evidence>
<keyword evidence="3 10" id="KW-0663">Pyridoxal phosphate</keyword>
<dbReference type="PANTHER" id="PTHR31559:SF0">
    <property type="entry name" value="PYRIDOXAL 5'-PHOSPHATE SYNTHASE SUBUNIT SNO1-RELATED"/>
    <property type="match status" value="1"/>
</dbReference>
<comment type="subunit">
    <text evidence="9 10">In the presence of PdxS, forms a dodecamer of heterodimers. Only shows activity in the heterodimer.</text>
</comment>
<dbReference type="PANTHER" id="PTHR31559">
    <property type="entry name" value="PYRIDOXAL 5'-PHOSPHATE SYNTHASE SUBUNIT SNO"/>
    <property type="match status" value="1"/>
</dbReference>
<protein>
    <recommendedName>
        <fullName evidence="10">Pyridoxal 5'-phosphate synthase subunit PdxT</fullName>
        <ecNumber evidence="10">4.3.3.6</ecNumber>
    </recommendedName>
    <alternativeName>
        <fullName evidence="10">Pdx2</fullName>
    </alternativeName>
    <alternativeName>
        <fullName evidence="10">Pyridoxal 5'-phosphate synthase glutaminase subunit</fullName>
        <ecNumber evidence="10">3.5.1.2</ecNumber>
    </alternativeName>
</protein>
<dbReference type="CDD" id="cd01749">
    <property type="entry name" value="GATase1_PB"/>
    <property type="match status" value="1"/>
</dbReference>
<evidence type="ECO:0000256" key="11">
    <source>
        <dbReference type="PIRSR" id="PIRSR005639-1"/>
    </source>
</evidence>
<evidence type="ECO:0000256" key="10">
    <source>
        <dbReference type="HAMAP-Rule" id="MF_01615"/>
    </source>
</evidence>
<gene>
    <name evidence="10" type="primary">pdxT</name>
    <name evidence="13" type="ORF">SAMN05660649_03338</name>
</gene>
<dbReference type="GO" id="GO:0008614">
    <property type="term" value="P:pyridoxine metabolic process"/>
    <property type="evidence" value="ECO:0007669"/>
    <property type="project" value="TreeGrafter"/>
</dbReference>
<accession>A0A1I2W7N4</accession>
<evidence type="ECO:0000256" key="1">
    <source>
        <dbReference type="ARBA" id="ARBA00008345"/>
    </source>
</evidence>
<keyword evidence="2 10" id="KW-0378">Hydrolase</keyword>
<comment type="function">
    <text evidence="8 10">Catalyzes the hydrolysis of glutamine to glutamate and ammonia as part of the biosynthesis of pyridoxal 5'-phosphate. The resulting ammonia molecule is channeled to the active site of PdxS.</text>
</comment>
<evidence type="ECO:0000256" key="7">
    <source>
        <dbReference type="ARBA" id="ARBA00049534"/>
    </source>
</evidence>
<comment type="similarity">
    <text evidence="1 10">Belongs to the glutaminase PdxT/SNO family.</text>
</comment>
<reference evidence="14" key="1">
    <citation type="submission" date="2016-10" db="EMBL/GenBank/DDBJ databases">
        <authorList>
            <person name="Varghese N."/>
            <person name="Submissions S."/>
        </authorList>
    </citation>
    <scope>NUCLEOTIDE SEQUENCE [LARGE SCALE GENOMIC DNA]</scope>
    <source>
        <strain evidence="14">DSM 17038</strain>
    </source>
</reference>
<dbReference type="OrthoDB" id="9810320at2"/>
<dbReference type="AlphaFoldDB" id="A0A1I2W7N4"/>
<feature type="binding site" evidence="10 12">
    <location>
        <begin position="134"/>
        <end position="135"/>
    </location>
    <ligand>
        <name>L-glutamine</name>
        <dbReference type="ChEBI" id="CHEBI:58359"/>
    </ligand>
</feature>
<dbReference type="GO" id="GO:0036381">
    <property type="term" value="F:pyridoxal 5'-phosphate synthase (glutamine hydrolysing) activity"/>
    <property type="evidence" value="ECO:0007669"/>
    <property type="project" value="UniProtKB-UniRule"/>
</dbReference>
<name>A0A1I2W7N4_9FIRM</name>
<dbReference type="Gene3D" id="3.40.50.880">
    <property type="match status" value="1"/>
</dbReference>
<dbReference type="FunFam" id="3.40.50.880:FF:000010">
    <property type="entry name" value="uncharacterized protein LOC100176842 isoform X2"/>
    <property type="match status" value="1"/>
</dbReference>
<dbReference type="STRING" id="341036.SAMN05660649_03338"/>
<feature type="binding site" evidence="10 12">
    <location>
        <position position="105"/>
    </location>
    <ligand>
        <name>L-glutamine</name>
        <dbReference type="ChEBI" id="CHEBI:58359"/>
    </ligand>
</feature>
<feature type="active site" description="Nucleophile" evidence="10 11">
    <location>
        <position position="78"/>
    </location>
</feature>
<dbReference type="NCBIfam" id="TIGR03800">
    <property type="entry name" value="PLP_synth_Pdx2"/>
    <property type="match status" value="1"/>
</dbReference>
<evidence type="ECO:0000256" key="12">
    <source>
        <dbReference type="PIRSR" id="PIRSR005639-2"/>
    </source>
</evidence>
<proteinExistence type="inferred from homology"/>
<feature type="active site" description="Charge relay system" evidence="10 11">
    <location>
        <position position="172"/>
    </location>
</feature>
<sequence length="192" mass="21164">MLIGVLALQGAFREHQWSLEKCGASTRQIRKPGELDGIDALVIPGGESTTMGKLLNDFDLMEPIKKIAGQGLPVFGTCAGLIMLAKRIRESQQPTLALMDIEVERNAFGRQVESFESNLDIFALGEKLYNAVFIRAPYITEVAAGVEVLAHYGEKIVCARQGRFLAAAFHPELTDDLRLHKYFVEEVANLSS</sequence>
<comment type="pathway">
    <text evidence="10">Cofactor biosynthesis; pyridoxal 5'-phosphate biosynthesis.</text>
</comment>
<organism evidence="13 14">
    <name type="scientific">Desulfotruncus arcticus DSM 17038</name>
    <dbReference type="NCBI Taxonomy" id="1121424"/>
    <lineage>
        <taxon>Bacteria</taxon>
        <taxon>Bacillati</taxon>
        <taxon>Bacillota</taxon>
        <taxon>Clostridia</taxon>
        <taxon>Eubacteriales</taxon>
        <taxon>Desulfallaceae</taxon>
        <taxon>Desulfotruncus</taxon>
    </lineage>
</organism>
<dbReference type="GO" id="GO:1903600">
    <property type="term" value="C:glutaminase complex"/>
    <property type="evidence" value="ECO:0007669"/>
    <property type="project" value="TreeGrafter"/>
</dbReference>
<dbReference type="RefSeq" id="WP_092472506.1">
    <property type="nucleotide sequence ID" value="NZ_FOOX01000013.1"/>
</dbReference>
<dbReference type="PROSITE" id="PS01236">
    <property type="entry name" value="PDXT_SNO_1"/>
    <property type="match status" value="1"/>
</dbReference>
<dbReference type="GO" id="GO:0005829">
    <property type="term" value="C:cytosol"/>
    <property type="evidence" value="ECO:0007669"/>
    <property type="project" value="TreeGrafter"/>
</dbReference>
<keyword evidence="5 10" id="KW-0456">Lyase</keyword>
<feature type="active site" description="Charge relay system" evidence="10 11">
    <location>
        <position position="170"/>
    </location>
</feature>
<dbReference type="GO" id="GO:0042823">
    <property type="term" value="P:pyridoxal phosphate biosynthetic process"/>
    <property type="evidence" value="ECO:0007669"/>
    <property type="project" value="UniProtKB-UniRule"/>
</dbReference>
<dbReference type="EC" id="3.5.1.2" evidence="10"/>
<dbReference type="PIRSF" id="PIRSF005639">
    <property type="entry name" value="Glut_amidoT_SNO"/>
    <property type="match status" value="1"/>
</dbReference>
<comment type="catalytic activity">
    <reaction evidence="7 10">
        <text>L-glutamine + H2O = L-glutamate + NH4(+)</text>
        <dbReference type="Rhea" id="RHEA:15889"/>
        <dbReference type="ChEBI" id="CHEBI:15377"/>
        <dbReference type="ChEBI" id="CHEBI:28938"/>
        <dbReference type="ChEBI" id="CHEBI:29985"/>
        <dbReference type="ChEBI" id="CHEBI:58359"/>
        <dbReference type="EC" id="3.5.1.2"/>
    </reaction>
</comment>
<evidence type="ECO:0000256" key="4">
    <source>
        <dbReference type="ARBA" id="ARBA00022962"/>
    </source>
</evidence>
<evidence type="ECO:0000256" key="9">
    <source>
        <dbReference type="ARBA" id="ARBA00064749"/>
    </source>
</evidence>
<evidence type="ECO:0000256" key="5">
    <source>
        <dbReference type="ARBA" id="ARBA00023239"/>
    </source>
</evidence>
<dbReference type="SUPFAM" id="SSF52317">
    <property type="entry name" value="Class I glutamine amidotransferase-like"/>
    <property type="match status" value="1"/>
</dbReference>
<dbReference type="EMBL" id="FOOX01000013">
    <property type="protein sequence ID" value="SFG97448.1"/>
    <property type="molecule type" value="Genomic_DNA"/>
</dbReference>
<feature type="binding site" evidence="10 12">
    <location>
        <begin position="46"/>
        <end position="48"/>
    </location>
    <ligand>
        <name>L-glutamine</name>
        <dbReference type="ChEBI" id="CHEBI:58359"/>
    </ligand>
</feature>
<keyword evidence="4 10" id="KW-0315">Glutamine amidotransferase</keyword>
<evidence type="ECO:0000313" key="14">
    <source>
        <dbReference type="Proteomes" id="UP000199337"/>
    </source>
</evidence>
<evidence type="ECO:0000256" key="2">
    <source>
        <dbReference type="ARBA" id="ARBA00022801"/>
    </source>
</evidence>
<dbReference type="Proteomes" id="UP000199337">
    <property type="component" value="Unassembled WGS sequence"/>
</dbReference>
<dbReference type="GO" id="GO:0006543">
    <property type="term" value="P:L-glutamine catabolic process"/>
    <property type="evidence" value="ECO:0007669"/>
    <property type="project" value="UniProtKB-UniRule"/>
</dbReference>